<protein>
    <submittedName>
        <fullName evidence="1">Uncharacterized protein</fullName>
    </submittedName>
</protein>
<reference evidence="1 2" key="1">
    <citation type="journal article" date="2023" name="Nucleic Acids Res.">
        <title>The hologenome of Daphnia magna reveals possible DNA methylation and microbiome-mediated evolution of the host genome.</title>
        <authorList>
            <person name="Chaturvedi A."/>
            <person name="Li X."/>
            <person name="Dhandapani V."/>
            <person name="Marshall H."/>
            <person name="Kissane S."/>
            <person name="Cuenca-Cambronero M."/>
            <person name="Asole G."/>
            <person name="Calvet F."/>
            <person name="Ruiz-Romero M."/>
            <person name="Marangio P."/>
            <person name="Guigo R."/>
            <person name="Rago D."/>
            <person name="Mirbahai L."/>
            <person name="Eastwood N."/>
            <person name="Colbourne J.K."/>
            <person name="Zhou J."/>
            <person name="Mallon E."/>
            <person name="Orsini L."/>
        </authorList>
    </citation>
    <scope>NUCLEOTIDE SEQUENCE [LARGE SCALE GENOMIC DNA]</scope>
    <source>
        <strain evidence="1">LRV0_1</strain>
    </source>
</reference>
<evidence type="ECO:0000313" key="1">
    <source>
        <dbReference type="EMBL" id="KAK4019071.1"/>
    </source>
</evidence>
<dbReference type="EMBL" id="JAOYFB010000036">
    <property type="protein sequence ID" value="KAK4019071.1"/>
    <property type="molecule type" value="Genomic_DNA"/>
</dbReference>
<sequence length="75" mass="8343">MATLFGGSSAQDGVLHGLHHGKRCNPTELARCLGNKACNIRYSWPYLLDSYSAKELANVRSCQFDEIVKKKLDTN</sequence>
<evidence type="ECO:0000313" key="2">
    <source>
        <dbReference type="Proteomes" id="UP001234178"/>
    </source>
</evidence>
<dbReference type="Proteomes" id="UP001234178">
    <property type="component" value="Unassembled WGS sequence"/>
</dbReference>
<comment type="caution">
    <text evidence="1">The sequence shown here is derived from an EMBL/GenBank/DDBJ whole genome shotgun (WGS) entry which is preliminary data.</text>
</comment>
<keyword evidence="2" id="KW-1185">Reference proteome</keyword>
<gene>
    <name evidence="1" type="ORF">OUZ56_001102</name>
</gene>
<accession>A0ABR0A1M9</accession>
<proteinExistence type="predicted"/>
<organism evidence="1 2">
    <name type="scientific">Daphnia magna</name>
    <dbReference type="NCBI Taxonomy" id="35525"/>
    <lineage>
        <taxon>Eukaryota</taxon>
        <taxon>Metazoa</taxon>
        <taxon>Ecdysozoa</taxon>
        <taxon>Arthropoda</taxon>
        <taxon>Crustacea</taxon>
        <taxon>Branchiopoda</taxon>
        <taxon>Diplostraca</taxon>
        <taxon>Cladocera</taxon>
        <taxon>Anomopoda</taxon>
        <taxon>Daphniidae</taxon>
        <taxon>Daphnia</taxon>
    </lineage>
</organism>
<name>A0ABR0A1M9_9CRUS</name>